<evidence type="ECO:0000313" key="2">
    <source>
        <dbReference type="Proteomes" id="UP000030106"/>
    </source>
</evidence>
<evidence type="ECO:0000313" key="1">
    <source>
        <dbReference type="EMBL" id="KGQ13558.1"/>
    </source>
</evidence>
<gene>
    <name evidence="1" type="ORF">BBAD15_g518</name>
</gene>
<reference evidence="1 2" key="1">
    <citation type="submission" date="2012-10" db="EMBL/GenBank/DDBJ databases">
        <title>Genome sequencing and analysis of entomopathogenic fungi Beauveria bassiana D1-5.</title>
        <authorList>
            <person name="Li Q."/>
            <person name="Wang L."/>
            <person name="Zhang Z."/>
            <person name="Wang Q."/>
            <person name="Ren J."/>
            <person name="Wang M."/>
            <person name="Xu W."/>
            <person name="Wang J."/>
            <person name="Lu Y."/>
            <person name="Du Q."/>
            <person name="Sun Z."/>
        </authorList>
    </citation>
    <scope>NUCLEOTIDE SEQUENCE [LARGE SCALE GENOMIC DNA]</scope>
    <source>
        <strain evidence="1 2">D1-5</strain>
    </source>
</reference>
<accession>A0A0A2W0X8</accession>
<dbReference type="Proteomes" id="UP000030106">
    <property type="component" value="Unassembled WGS sequence"/>
</dbReference>
<organism evidence="1 2">
    <name type="scientific">Beauveria bassiana D1-5</name>
    <dbReference type="NCBI Taxonomy" id="1245745"/>
    <lineage>
        <taxon>Eukaryota</taxon>
        <taxon>Fungi</taxon>
        <taxon>Dikarya</taxon>
        <taxon>Ascomycota</taxon>
        <taxon>Pezizomycotina</taxon>
        <taxon>Sordariomycetes</taxon>
        <taxon>Hypocreomycetidae</taxon>
        <taxon>Hypocreales</taxon>
        <taxon>Cordycipitaceae</taxon>
        <taxon>Beauveria</taxon>
    </lineage>
</organism>
<dbReference type="AlphaFoldDB" id="A0A0A2W0X8"/>
<dbReference type="HOGENOM" id="CLU_2222760_0_0_1"/>
<comment type="caution">
    <text evidence="1">The sequence shown here is derived from an EMBL/GenBank/DDBJ whole genome shotgun (WGS) entry which is preliminary data.</text>
</comment>
<dbReference type="EMBL" id="ANFO01000035">
    <property type="protein sequence ID" value="KGQ13558.1"/>
    <property type="molecule type" value="Genomic_DNA"/>
</dbReference>
<name>A0A0A2W0X8_BEABA</name>
<proteinExistence type="predicted"/>
<sequence length="106" mass="12148">MRAVFNQLGAAQKWTQGRVLLEVFQQVWKRCGGRPKRREWADDADRKRIVIGIEEPASRLLAADTAREQPGGTCMAFKREAVFELVSWERKYLFHANGNAVFGQLI</sequence>
<protein>
    <submittedName>
        <fullName evidence="1">Uncharacterized protein</fullName>
    </submittedName>
</protein>